<keyword evidence="10" id="KW-1185">Reference proteome</keyword>
<dbReference type="GO" id="GO:0044781">
    <property type="term" value="P:bacterial-type flagellum organization"/>
    <property type="evidence" value="ECO:0007669"/>
    <property type="project" value="UniProtKB-KW"/>
</dbReference>
<dbReference type="InterPro" id="IPR035890">
    <property type="entry name" value="Anti-sigma-28_factor_FlgM_sf"/>
</dbReference>
<dbReference type="InterPro" id="IPR031316">
    <property type="entry name" value="FlgM_C"/>
</dbReference>
<evidence type="ECO:0000256" key="7">
    <source>
        <dbReference type="SAM" id="MobiDB-lite"/>
    </source>
</evidence>
<protein>
    <recommendedName>
        <fullName evidence="2">Negative regulator of flagellin synthesis</fullName>
    </recommendedName>
</protein>
<reference evidence="9" key="1">
    <citation type="submission" date="2022-06" db="EMBL/GenBank/DDBJ databases">
        <title>Aquibacillus sp. a new bacterium isolated from soil saline samples.</title>
        <authorList>
            <person name="Galisteo C."/>
            <person name="De La Haba R."/>
            <person name="Sanchez-Porro C."/>
            <person name="Ventosa A."/>
        </authorList>
    </citation>
    <scope>NUCLEOTIDE SEQUENCE</scope>
    <source>
        <strain evidence="9">3ASR75-54</strain>
    </source>
</reference>
<comment type="similarity">
    <text evidence="1">Belongs to the FlgM family.</text>
</comment>
<dbReference type="Pfam" id="PF04316">
    <property type="entry name" value="FlgM"/>
    <property type="match status" value="1"/>
</dbReference>
<evidence type="ECO:0000256" key="6">
    <source>
        <dbReference type="ARBA" id="ARBA00023163"/>
    </source>
</evidence>
<proteinExistence type="inferred from homology"/>
<feature type="region of interest" description="Disordered" evidence="7">
    <location>
        <begin position="1"/>
        <end position="35"/>
    </location>
</feature>
<evidence type="ECO:0000313" key="9">
    <source>
        <dbReference type="EMBL" id="MDC3416124.1"/>
    </source>
</evidence>
<keyword evidence="6" id="KW-0804">Transcription</keyword>
<evidence type="ECO:0000256" key="1">
    <source>
        <dbReference type="ARBA" id="ARBA00005322"/>
    </source>
</evidence>
<dbReference type="GO" id="GO:0045892">
    <property type="term" value="P:negative regulation of DNA-templated transcription"/>
    <property type="evidence" value="ECO:0007669"/>
    <property type="project" value="InterPro"/>
</dbReference>
<accession>A0A9X4AE62</accession>
<sequence>MIVLKIQGPNHTKVNPYQQQLQKQDQVKNDSVKKADQLQISDEAKKLQEQGSPEAARKAEVAELKRAVQSGNYQVDAKQVAAKMLEFWKK</sequence>
<keyword evidence="5" id="KW-0805">Transcription regulation</keyword>
<keyword evidence="9" id="KW-0969">Cilium</keyword>
<dbReference type="AlphaFoldDB" id="A0A9X4AE62"/>
<evidence type="ECO:0000313" key="10">
    <source>
        <dbReference type="Proteomes" id="UP001145069"/>
    </source>
</evidence>
<dbReference type="Proteomes" id="UP001145069">
    <property type="component" value="Unassembled WGS sequence"/>
</dbReference>
<feature type="compositionally biased region" description="Basic and acidic residues" evidence="7">
    <location>
        <begin position="25"/>
        <end position="35"/>
    </location>
</feature>
<keyword evidence="9" id="KW-0282">Flagellum</keyword>
<keyword evidence="4" id="KW-1005">Bacterial flagellum biogenesis</keyword>
<dbReference type="EMBL" id="JAMQKC010000002">
    <property type="protein sequence ID" value="MDC3416124.1"/>
    <property type="molecule type" value="Genomic_DNA"/>
</dbReference>
<evidence type="ECO:0000259" key="8">
    <source>
        <dbReference type="Pfam" id="PF04316"/>
    </source>
</evidence>
<evidence type="ECO:0000256" key="4">
    <source>
        <dbReference type="ARBA" id="ARBA00022795"/>
    </source>
</evidence>
<dbReference type="NCBIfam" id="TIGR03824">
    <property type="entry name" value="FlgM_jcvi"/>
    <property type="match status" value="1"/>
</dbReference>
<dbReference type="SUPFAM" id="SSF101498">
    <property type="entry name" value="Anti-sigma factor FlgM"/>
    <property type="match status" value="1"/>
</dbReference>
<evidence type="ECO:0000256" key="5">
    <source>
        <dbReference type="ARBA" id="ARBA00023015"/>
    </source>
</evidence>
<comment type="caution">
    <text evidence="9">The sequence shown here is derived from an EMBL/GenBank/DDBJ whole genome shotgun (WGS) entry which is preliminary data.</text>
</comment>
<dbReference type="InterPro" id="IPR007412">
    <property type="entry name" value="FlgM"/>
</dbReference>
<feature type="domain" description="Anti-sigma-28 factor FlgM C-terminal" evidence="8">
    <location>
        <begin position="36"/>
        <end position="86"/>
    </location>
</feature>
<organism evidence="9 10">
    <name type="scientific">Aquibacillus salsiterrae</name>
    <dbReference type="NCBI Taxonomy" id="2950439"/>
    <lineage>
        <taxon>Bacteria</taxon>
        <taxon>Bacillati</taxon>
        <taxon>Bacillota</taxon>
        <taxon>Bacilli</taxon>
        <taxon>Bacillales</taxon>
        <taxon>Bacillaceae</taxon>
        <taxon>Aquibacillus</taxon>
    </lineage>
</organism>
<evidence type="ECO:0000256" key="2">
    <source>
        <dbReference type="ARBA" id="ARBA00017823"/>
    </source>
</evidence>
<dbReference type="RefSeq" id="WP_272445106.1">
    <property type="nucleotide sequence ID" value="NZ_JAMQKC010000002.1"/>
</dbReference>
<keyword evidence="9" id="KW-0966">Cell projection</keyword>
<evidence type="ECO:0000256" key="3">
    <source>
        <dbReference type="ARBA" id="ARBA00022491"/>
    </source>
</evidence>
<name>A0A9X4AE62_9BACI</name>
<gene>
    <name evidence="9" type="primary">flgM</name>
    <name evidence="9" type="ORF">NC799_04245</name>
</gene>
<keyword evidence="3" id="KW-0678">Repressor</keyword>